<dbReference type="InParanoid" id="K3X9V0"/>
<organism evidence="2 3">
    <name type="scientific">Globisporangium ultimum (strain ATCC 200006 / CBS 805.95 / DAOM BR144)</name>
    <name type="common">Pythium ultimum</name>
    <dbReference type="NCBI Taxonomy" id="431595"/>
    <lineage>
        <taxon>Eukaryota</taxon>
        <taxon>Sar</taxon>
        <taxon>Stramenopiles</taxon>
        <taxon>Oomycota</taxon>
        <taxon>Peronosporomycetes</taxon>
        <taxon>Pythiales</taxon>
        <taxon>Pythiaceae</taxon>
        <taxon>Globisporangium</taxon>
    </lineage>
</organism>
<proteinExistence type="predicted"/>
<dbReference type="EMBL" id="GL376616">
    <property type="status" value="NOT_ANNOTATED_CDS"/>
    <property type="molecule type" value="Genomic_DNA"/>
</dbReference>
<dbReference type="HOGENOM" id="CLU_546904_0_0_1"/>
<feature type="region of interest" description="Disordered" evidence="1">
    <location>
        <begin position="340"/>
        <end position="424"/>
    </location>
</feature>
<reference evidence="2" key="3">
    <citation type="submission" date="2015-02" db="UniProtKB">
        <authorList>
            <consortium name="EnsemblProtists"/>
        </authorList>
    </citation>
    <scope>IDENTIFICATION</scope>
    <source>
        <strain evidence="2">DAOM BR144</strain>
    </source>
</reference>
<dbReference type="Gene3D" id="1.25.40.10">
    <property type="entry name" value="Tetratricopeptide repeat domain"/>
    <property type="match status" value="2"/>
</dbReference>
<dbReference type="VEuPathDB" id="FungiDB:PYU1_G013970"/>
<evidence type="ECO:0000313" key="2">
    <source>
        <dbReference type="EnsemblProtists" id="PYU1_T013999"/>
    </source>
</evidence>
<evidence type="ECO:0000313" key="3">
    <source>
        <dbReference type="Proteomes" id="UP000019132"/>
    </source>
</evidence>
<keyword evidence="3" id="KW-1185">Reference proteome</keyword>
<name>K3X9V0_GLOUD</name>
<dbReference type="eggNOG" id="ENOG502S0V4">
    <property type="taxonomic scope" value="Eukaryota"/>
</dbReference>
<feature type="region of interest" description="Disordered" evidence="1">
    <location>
        <begin position="436"/>
        <end position="499"/>
    </location>
</feature>
<feature type="compositionally biased region" description="Polar residues" evidence="1">
    <location>
        <begin position="396"/>
        <end position="415"/>
    </location>
</feature>
<dbReference type="EnsemblProtists" id="PYU1_T013999">
    <property type="protein sequence ID" value="PYU1_T013999"/>
    <property type="gene ID" value="PYU1_G013970"/>
</dbReference>
<dbReference type="InterPro" id="IPR019734">
    <property type="entry name" value="TPR_rpt"/>
</dbReference>
<sequence>MGHEIAALRSHEYWNAMGNAHFNLFLRHRKFLPICQFHLEKALRAFTRAFAFMESMADPLLLLRYAICLFWQRESVQSNLEKADDVFRDLRAKFATFCDKDRPNLLFLHFQILCRLHMYQEAAECMKTVLNLLDALPAHALDTDNSSLRPTSKLLSSRSTTSTASISAPYDTTDYMLMLMHSQQSSGDYAQASATFSAILKARHMLEADEGSSSVLHDDQYLEIWYSLAEKCFFHEEHPLALDFYSIALNFAKDSHVLASIHFHRGLCYQAIGDDANCVTEYKRARNLNRHVAAPVAIAELHAKYTDQFAVLLQKSIKLVIDEVRVLLYDKAVKKLQRIFRRKQHQQKQNHTRSAKDSVKKPHLKRTVSSSSDKYDKRSIAGSEMTGEDEAGGDNNGSSIGTVESTALSSESQQHARFLTRQRAAQDKIRAIRSDPQFQPAAQHSPLHSPASVAATRSRKIKSMPNDSLTHSALLSPEMEHPELRRKQSMETFHKVKST</sequence>
<reference evidence="3" key="2">
    <citation type="submission" date="2010-04" db="EMBL/GenBank/DDBJ databases">
        <authorList>
            <person name="Buell R."/>
            <person name="Hamilton J."/>
            <person name="Hostetler J."/>
        </authorList>
    </citation>
    <scope>NUCLEOTIDE SEQUENCE [LARGE SCALE GENOMIC DNA]</scope>
    <source>
        <strain evidence="3">DAOM:BR144</strain>
    </source>
</reference>
<reference evidence="3" key="1">
    <citation type="journal article" date="2010" name="Genome Biol.">
        <title>Genome sequence of the necrotrophic plant pathogen Pythium ultimum reveals original pathogenicity mechanisms and effector repertoire.</title>
        <authorList>
            <person name="Levesque C.A."/>
            <person name="Brouwer H."/>
            <person name="Cano L."/>
            <person name="Hamilton J.P."/>
            <person name="Holt C."/>
            <person name="Huitema E."/>
            <person name="Raffaele S."/>
            <person name="Robideau G.P."/>
            <person name="Thines M."/>
            <person name="Win J."/>
            <person name="Zerillo M.M."/>
            <person name="Beakes G.W."/>
            <person name="Boore J.L."/>
            <person name="Busam D."/>
            <person name="Dumas B."/>
            <person name="Ferriera S."/>
            <person name="Fuerstenberg S.I."/>
            <person name="Gachon C.M."/>
            <person name="Gaulin E."/>
            <person name="Govers F."/>
            <person name="Grenville-Briggs L."/>
            <person name="Horner N."/>
            <person name="Hostetler J."/>
            <person name="Jiang R.H."/>
            <person name="Johnson J."/>
            <person name="Krajaejun T."/>
            <person name="Lin H."/>
            <person name="Meijer H.J."/>
            <person name="Moore B."/>
            <person name="Morris P."/>
            <person name="Phuntmart V."/>
            <person name="Puiu D."/>
            <person name="Shetty J."/>
            <person name="Stajich J.E."/>
            <person name="Tripathy S."/>
            <person name="Wawra S."/>
            <person name="van West P."/>
            <person name="Whitty B.R."/>
            <person name="Coutinho P.M."/>
            <person name="Henrissat B."/>
            <person name="Martin F."/>
            <person name="Thomas P.D."/>
            <person name="Tyler B.M."/>
            <person name="De Vries R.P."/>
            <person name="Kamoun S."/>
            <person name="Yandell M."/>
            <person name="Tisserat N."/>
            <person name="Buell C.R."/>
        </authorList>
    </citation>
    <scope>NUCLEOTIDE SEQUENCE</scope>
    <source>
        <strain evidence="3">DAOM:BR144</strain>
    </source>
</reference>
<feature type="compositionally biased region" description="Basic residues" evidence="1">
    <location>
        <begin position="340"/>
        <end position="353"/>
    </location>
</feature>
<evidence type="ECO:0000256" key="1">
    <source>
        <dbReference type="SAM" id="MobiDB-lite"/>
    </source>
</evidence>
<dbReference type="InterPro" id="IPR011990">
    <property type="entry name" value="TPR-like_helical_dom_sf"/>
</dbReference>
<dbReference type="Proteomes" id="UP000019132">
    <property type="component" value="Unassembled WGS sequence"/>
</dbReference>
<dbReference type="SUPFAM" id="SSF48452">
    <property type="entry name" value="TPR-like"/>
    <property type="match status" value="1"/>
</dbReference>
<dbReference type="AlphaFoldDB" id="K3X9V0"/>
<accession>K3X9V0</accession>
<dbReference type="SMART" id="SM00028">
    <property type="entry name" value="TPR"/>
    <property type="match status" value="2"/>
</dbReference>
<protein>
    <submittedName>
        <fullName evidence="2">Uncharacterized protein</fullName>
    </submittedName>
</protein>
<feature type="compositionally biased region" description="Basic and acidic residues" evidence="1">
    <location>
        <begin position="478"/>
        <end position="499"/>
    </location>
</feature>